<dbReference type="EMBL" id="BANR01000003">
    <property type="protein sequence ID" value="GAC47325.1"/>
    <property type="molecule type" value="Genomic_DNA"/>
</dbReference>
<dbReference type="Proteomes" id="UP000010988">
    <property type="component" value="Unassembled WGS sequence"/>
</dbReference>
<dbReference type="RefSeq" id="WP_005170456.1">
    <property type="nucleotide sequence ID" value="NZ_BANR01000003.1"/>
</dbReference>
<dbReference type="Gene3D" id="3.20.20.450">
    <property type="entry name" value="EAL domain"/>
    <property type="match status" value="1"/>
</dbReference>
<evidence type="ECO:0000259" key="2">
    <source>
        <dbReference type="PROSITE" id="PS50883"/>
    </source>
</evidence>
<sequence length="389" mass="42018">MSEGGRTDSDRADSDRADDDFSDDELERAVDALIDSATAPGAVFQPIAHLPVVRVVGYEMLSRFTDQPSVGPDRWFAAAARIGREADLSALVVEKALSSRAVLPRHCFLSVNVSPDALLSDRVRSLLECGSLTRMVFELTEHAVVADYDRVAATVAHVRELGGFVAVDDAGAGYASLHHILTLHPDFVKLDGSLVTDLHRDAAKAALVEMFGEFCSRIDAWLIAEGIESPRDLQRLQQLGVPLGQGYLLGRPTESMGGIDPEVSCRTAEVPTSADTVERFVEAGRTAPVGASDSALSVEFGSDPELAAIVLLDARASPTHLAIRHGDHGVARHPAMRVHRSADRREVLRRAMTRPPSTRFDPLVCWDETGRYTGLVPIDRLVSSLATAD</sequence>
<feature type="compositionally biased region" description="Basic and acidic residues" evidence="1">
    <location>
        <begin position="1"/>
        <end position="15"/>
    </location>
</feature>
<protein>
    <recommendedName>
        <fullName evidence="2">EAL domain-containing protein</fullName>
    </recommendedName>
</protein>
<dbReference type="PANTHER" id="PTHR33121">
    <property type="entry name" value="CYCLIC DI-GMP PHOSPHODIESTERASE PDEF"/>
    <property type="match status" value="1"/>
</dbReference>
<dbReference type="PANTHER" id="PTHR33121:SF76">
    <property type="entry name" value="SIGNALING PROTEIN"/>
    <property type="match status" value="1"/>
</dbReference>
<evidence type="ECO:0000256" key="1">
    <source>
        <dbReference type="SAM" id="MobiDB-lite"/>
    </source>
</evidence>
<dbReference type="STRING" id="1220583.GOACH_03_03430"/>
<organism evidence="3 4">
    <name type="scientific">Gordonia aichiensis NBRC 108223</name>
    <dbReference type="NCBI Taxonomy" id="1220583"/>
    <lineage>
        <taxon>Bacteria</taxon>
        <taxon>Bacillati</taxon>
        <taxon>Actinomycetota</taxon>
        <taxon>Actinomycetes</taxon>
        <taxon>Mycobacteriales</taxon>
        <taxon>Gordoniaceae</taxon>
        <taxon>Gordonia</taxon>
    </lineage>
</organism>
<dbReference type="InterPro" id="IPR035919">
    <property type="entry name" value="EAL_sf"/>
</dbReference>
<reference evidence="3 4" key="1">
    <citation type="submission" date="2012-12" db="EMBL/GenBank/DDBJ databases">
        <title>Whole genome shotgun sequence of Gordonia aichiensis NBRC 108223.</title>
        <authorList>
            <person name="Isaki-Nakamura S."/>
            <person name="Hosoyama A."/>
            <person name="Tsuchikane K."/>
            <person name="Ando Y."/>
            <person name="Baba S."/>
            <person name="Ohji S."/>
            <person name="Hamada M."/>
            <person name="Tamura T."/>
            <person name="Yamazoe A."/>
            <person name="Yamazaki S."/>
            <person name="Fujita N."/>
        </authorList>
    </citation>
    <scope>NUCLEOTIDE SEQUENCE [LARGE SCALE GENOMIC DNA]</scope>
    <source>
        <strain evidence="3 4">NBRC 108223</strain>
    </source>
</reference>
<dbReference type="PROSITE" id="PS50883">
    <property type="entry name" value="EAL"/>
    <property type="match status" value="1"/>
</dbReference>
<keyword evidence="4" id="KW-1185">Reference proteome</keyword>
<dbReference type="InterPro" id="IPR050706">
    <property type="entry name" value="Cyclic-di-GMP_PDE-like"/>
</dbReference>
<comment type="caution">
    <text evidence="3">The sequence shown here is derived from an EMBL/GenBank/DDBJ whole genome shotgun (WGS) entry which is preliminary data.</text>
</comment>
<dbReference type="InterPro" id="IPR001633">
    <property type="entry name" value="EAL_dom"/>
</dbReference>
<dbReference type="OrthoDB" id="23692at2"/>
<feature type="region of interest" description="Disordered" evidence="1">
    <location>
        <begin position="1"/>
        <end position="22"/>
    </location>
</feature>
<dbReference type="Pfam" id="PF00563">
    <property type="entry name" value="EAL"/>
    <property type="match status" value="1"/>
</dbReference>
<evidence type="ECO:0000313" key="4">
    <source>
        <dbReference type="Proteomes" id="UP000010988"/>
    </source>
</evidence>
<dbReference type="AlphaFoldDB" id="L7KEL2"/>
<feature type="domain" description="EAL" evidence="2">
    <location>
        <begin position="23"/>
        <end position="266"/>
    </location>
</feature>
<proteinExistence type="predicted"/>
<dbReference type="GO" id="GO:0071111">
    <property type="term" value="F:cyclic-guanylate-specific phosphodiesterase activity"/>
    <property type="evidence" value="ECO:0007669"/>
    <property type="project" value="InterPro"/>
</dbReference>
<dbReference type="SUPFAM" id="SSF141868">
    <property type="entry name" value="EAL domain-like"/>
    <property type="match status" value="1"/>
</dbReference>
<name>L7KEL2_9ACTN</name>
<dbReference type="SMART" id="SM00052">
    <property type="entry name" value="EAL"/>
    <property type="match status" value="1"/>
</dbReference>
<dbReference type="CDD" id="cd01948">
    <property type="entry name" value="EAL"/>
    <property type="match status" value="1"/>
</dbReference>
<gene>
    <name evidence="3" type="ORF">GOACH_03_03430</name>
</gene>
<dbReference type="eggNOG" id="COG2200">
    <property type="taxonomic scope" value="Bacteria"/>
</dbReference>
<evidence type="ECO:0000313" key="3">
    <source>
        <dbReference type="EMBL" id="GAC47325.1"/>
    </source>
</evidence>
<accession>L7KEL2</accession>